<evidence type="ECO:0000313" key="10">
    <source>
        <dbReference type="EMBL" id="OAT48241.1"/>
    </source>
</evidence>
<dbReference type="GO" id="GO:0009103">
    <property type="term" value="P:lipopolysaccharide biosynthetic process"/>
    <property type="evidence" value="ECO:0007669"/>
    <property type="project" value="TreeGrafter"/>
</dbReference>
<feature type="transmembrane region" description="Helical" evidence="8">
    <location>
        <begin position="12"/>
        <end position="32"/>
    </location>
</feature>
<dbReference type="PANTHER" id="PTHR33908:SF3">
    <property type="entry name" value="UNDECAPRENYL PHOSPHATE-ALPHA-4-AMINO-4-DEOXY-L-ARABINOSE ARABINOSYL TRANSFERASE"/>
    <property type="match status" value="1"/>
</dbReference>
<feature type="transmembrane region" description="Helical" evidence="8">
    <location>
        <begin position="314"/>
        <end position="333"/>
    </location>
</feature>
<dbReference type="EMBL" id="LXEV01000017">
    <property type="protein sequence ID" value="OAT48241.1"/>
    <property type="molecule type" value="Genomic_DNA"/>
</dbReference>
<keyword evidence="6 8" id="KW-1133">Transmembrane helix</keyword>
<comment type="subcellular location">
    <subcellularLocation>
        <location evidence="1">Cell membrane</location>
        <topology evidence="1">Multi-pass membrane protein</topology>
    </subcellularLocation>
</comment>
<dbReference type="GO" id="GO:0006493">
    <property type="term" value="P:protein O-linked glycosylation"/>
    <property type="evidence" value="ECO:0007669"/>
    <property type="project" value="InterPro"/>
</dbReference>
<evidence type="ECO:0000259" key="9">
    <source>
        <dbReference type="Pfam" id="PF02366"/>
    </source>
</evidence>
<dbReference type="InterPro" id="IPR003342">
    <property type="entry name" value="ArnT-like_N"/>
</dbReference>
<feature type="domain" description="ArnT-like N-terminal" evidence="9">
    <location>
        <begin position="12"/>
        <end position="241"/>
    </location>
</feature>
<feature type="transmembrane region" description="Helical" evidence="8">
    <location>
        <begin position="169"/>
        <end position="197"/>
    </location>
</feature>
<feature type="transmembrane region" description="Helical" evidence="8">
    <location>
        <begin position="141"/>
        <end position="157"/>
    </location>
</feature>
<evidence type="ECO:0000256" key="8">
    <source>
        <dbReference type="SAM" id="Phobius"/>
    </source>
</evidence>
<evidence type="ECO:0000256" key="2">
    <source>
        <dbReference type="ARBA" id="ARBA00022475"/>
    </source>
</evidence>
<accession>A0AAJ3HUF3</accession>
<dbReference type="GO" id="GO:0010041">
    <property type="term" value="P:response to iron(III) ion"/>
    <property type="evidence" value="ECO:0007669"/>
    <property type="project" value="TreeGrafter"/>
</dbReference>
<dbReference type="GO" id="GO:0000030">
    <property type="term" value="F:mannosyltransferase activity"/>
    <property type="evidence" value="ECO:0007669"/>
    <property type="project" value="InterPro"/>
</dbReference>
<organism evidence="10 11">
    <name type="scientific">Proteus hauseri ATCC 700826</name>
    <dbReference type="NCBI Taxonomy" id="1354271"/>
    <lineage>
        <taxon>Bacteria</taxon>
        <taxon>Pseudomonadati</taxon>
        <taxon>Pseudomonadota</taxon>
        <taxon>Gammaproteobacteria</taxon>
        <taxon>Enterobacterales</taxon>
        <taxon>Morganellaceae</taxon>
        <taxon>Proteus</taxon>
    </lineage>
</organism>
<dbReference type="PANTHER" id="PTHR33908">
    <property type="entry name" value="MANNOSYLTRANSFERASE YKCB-RELATED"/>
    <property type="match status" value="1"/>
</dbReference>
<dbReference type="GO" id="GO:0005886">
    <property type="term" value="C:plasma membrane"/>
    <property type="evidence" value="ECO:0007669"/>
    <property type="project" value="UniProtKB-SubCell"/>
</dbReference>
<sequence length="548" mass="63031">MNAEVTEKYKWLLLFLFVLLTYFIPLESRLLWQPDEIRYAEISREMLVSGNWSVPYLLDVRYFEKPVLGYWLNSIAQWLFGDGHFAVRIVVVSSTLLTGMYIYRAAMLAWNNSNIAFNAVMVFLSTFLVFAIGAYNILDPIVTFFVTASMYYFLLALSANNNKVKVKAYILIGVFCALGFLTKGFIAIVLPALVFFVTAISKSRFKETLYYFPITLLSMVAVAGPWVFSVATQAPDYWNYFFWVEHVQRFIAKNSARAQPMWFYVPIIIVGLVPWLGFLFGALKSALSLKKGTLYFLFWFTIFFSFFSASKGKLLTYMFPCFVPLSLLIAHYMEELNIQNNERVHKINAIINTVFGLIGLLALIYSLYSYKQILYQAEEKAKILLAFIGFSFWCLVSIRSFFTQNKYLTMFCSVGLSLLIGFAIPNKVESKNTPENVLSYYSEQLKNTPYILTDEVGIGTSLAWVLKRTDIRLTETKGELAYGLEYPDVKNKYYSLTQLISLIEQNQYQGVAIVLVRPERKEILSLLQNLKIKPIVEKQGDLTFVFFN</sequence>
<comment type="caution">
    <text evidence="10">The sequence shown here is derived from an EMBL/GenBank/DDBJ whole genome shotgun (WGS) entry which is preliminary data.</text>
</comment>
<evidence type="ECO:0000256" key="3">
    <source>
        <dbReference type="ARBA" id="ARBA00022676"/>
    </source>
</evidence>
<dbReference type="InterPro" id="IPR050297">
    <property type="entry name" value="LipidA_mod_glycosyltrf_83"/>
</dbReference>
<dbReference type="GO" id="GO:0016763">
    <property type="term" value="F:pentosyltransferase activity"/>
    <property type="evidence" value="ECO:0007669"/>
    <property type="project" value="TreeGrafter"/>
</dbReference>
<feature type="transmembrane region" description="Helical" evidence="8">
    <location>
        <begin position="261"/>
        <end position="280"/>
    </location>
</feature>
<feature type="transmembrane region" description="Helical" evidence="8">
    <location>
        <begin position="85"/>
        <end position="103"/>
    </location>
</feature>
<evidence type="ECO:0000313" key="11">
    <source>
        <dbReference type="Proteomes" id="UP000078250"/>
    </source>
</evidence>
<name>A0AAJ3HUF3_PROHU</name>
<evidence type="ECO:0000256" key="6">
    <source>
        <dbReference type="ARBA" id="ARBA00022989"/>
    </source>
</evidence>
<gene>
    <name evidence="10" type="ORF">M997_1177</name>
</gene>
<dbReference type="NCBIfam" id="NF009784">
    <property type="entry name" value="PRK13279.1"/>
    <property type="match status" value="1"/>
</dbReference>
<keyword evidence="11" id="KW-1185">Reference proteome</keyword>
<feature type="transmembrane region" description="Helical" evidence="8">
    <location>
        <begin position="209"/>
        <end position="228"/>
    </location>
</feature>
<dbReference type="EC" id="2.4.1.-" evidence="10"/>
<evidence type="ECO:0000256" key="1">
    <source>
        <dbReference type="ARBA" id="ARBA00004651"/>
    </source>
</evidence>
<feature type="transmembrane region" description="Helical" evidence="8">
    <location>
        <begin position="292"/>
        <end position="309"/>
    </location>
</feature>
<evidence type="ECO:0000256" key="7">
    <source>
        <dbReference type="ARBA" id="ARBA00023136"/>
    </source>
</evidence>
<proteinExistence type="predicted"/>
<dbReference type="AlphaFoldDB" id="A0AAJ3HUF3"/>
<keyword evidence="4 10" id="KW-0808">Transferase</keyword>
<keyword evidence="3 10" id="KW-0328">Glycosyltransferase</keyword>
<protein>
    <submittedName>
        <fullName evidence="10">Polymyxin/melittin resistance undecaprenyl phosphate-alpha-L-Ara4N transferase</fullName>
        <ecNumber evidence="10">2.4.1.-</ecNumber>
    </submittedName>
</protein>
<feature type="transmembrane region" description="Helical" evidence="8">
    <location>
        <begin position="407"/>
        <end position="424"/>
    </location>
</feature>
<evidence type="ECO:0000256" key="5">
    <source>
        <dbReference type="ARBA" id="ARBA00022692"/>
    </source>
</evidence>
<keyword evidence="7 8" id="KW-0472">Membrane</keyword>
<dbReference type="Proteomes" id="UP000078250">
    <property type="component" value="Unassembled WGS sequence"/>
</dbReference>
<keyword evidence="2" id="KW-1003">Cell membrane</keyword>
<dbReference type="Pfam" id="PF02366">
    <property type="entry name" value="PMT"/>
    <property type="match status" value="1"/>
</dbReference>
<feature type="transmembrane region" description="Helical" evidence="8">
    <location>
        <begin position="382"/>
        <end position="401"/>
    </location>
</feature>
<dbReference type="RefSeq" id="WP_064719185.1">
    <property type="nucleotide sequence ID" value="NZ_LXEV01000017.1"/>
</dbReference>
<evidence type="ECO:0000256" key="4">
    <source>
        <dbReference type="ARBA" id="ARBA00022679"/>
    </source>
</evidence>
<reference evidence="10 11" key="1">
    <citation type="submission" date="2016-04" db="EMBL/GenBank/DDBJ databases">
        <title>ATOL: Assembling a taxonomically balanced genome-scale reconstruction of the evolutionary history of the Enterobacteriaceae.</title>
        <authorList>
            <person name="Plunkett G.III."/>
            <person name="Neeno-Eckwall E.C."/>
            <person name="Glasner J.D."/>
            <person name="Perna N.T."/>
        </authorList>
    </citation>
    <scope>NUCLEOTIDE SEQUENCE [LARGE SCALE GENOMIC DNA]</scope>
    <source>
        <strain evidence="10 11">ATCC 700826</strain>
    </source>
</reference>
<feature type="transmembrane region" description="Helical" evidence="8">
    <location>
        <begin position="115"/>
        <end position="135"/>
    </location>
</feature>
<keyword evidence="5 8" id="KW-0812">Transmembrane</keyword>
<feature type="transmembrane region" description="Helical" evidence="8">
    <location>
        <begin position="349"/>
        <end position="370"/>
    </location>
</feature>